<dbReference type="Pfam" id="PF00497">
    <property type="entry name" value="SBP_bac_3"/>
    <property type="match status" value="1"/>
</dbReference>
<sequence length="319" mass="34818">MTDPALPGPTHRSTSGILPPNVTMLPRVRKLLPALLVFPLMNAVASSSTLDRIKATGAIRLAHRESSVPFSYLDAGGKPIGYSMDLCMRLVDAIRENLKRPDLKVQYVQVTPATRMDAIMNGKADLECASTNNARERREKVAFTIPHYIANGRMLVKTASGIQKLEDLRGKTVVSTRGSANGDLVRQLSEAGGLGITVVEASDHAQSFAMLADGKAQAFAMDDVLLAGMKATAKNPADYAIVGKTQQVVPYAIMLNKNDPEFKKLIDAAMSRLMEDGEAERFYKKWFQQPIPPNNVNLGIPMSMLLRDSFRYPTDNAGN</sequence>
<protein>
    <submittedName>
        <fullName evidence="5">Glutamate/aspartate-binding protein</fullName>
    </submittedName>
</protein>
<dbReference type="PANTHER" id="PTHR30085">
    <property type="entry name" value="AMINO ACID ABC TRANSPORTER PERMEASE"/>
    <property type="match status" value="1"/>
</dbReference>
<accession>A0AB33VJ33</accession>
<evidence type="ECO:0000259" key="4">
    <source>
        <dbReference type="SMART" id="SM00062"/>
    </source>
</evidence>
<dbReference type="InterPro" id="IPR001638">
    <property type="entry name" value="Solute-binding_3/MltF_N"/>
</dbReference>
<evidence type="ECO:0000256" key="1">
    <source>
        <dbReference type="ARBA" id="ARBA00010333"/>
    </source>
</evidence>
<name>A0AB33VJ33_RALSU</name>
<dbReference type="EMBL" id="AAKL01000001">
    <property type="protein sequence ID" value="EAP74867.1"/>
    <property type="molecule type" value="Genomic_DNA"/>
</dbReference>
<evidence type="ECO:0000313" key="5">
    <source>
        <dbReference type="EMBL" id="EAP74867.1"/>
    </source>
</evidence>
<keyword evidence="3" id="KW-0732">Signal</keyword>
<dbReference type="GO" id="GO:0030288">
    <property type="term" value="C:outer membrane-bounded periplasmic space"/>
    <property type="evidence" value="ECO:0007669"/>
    <property type="project" value="TreeGrafter"/>
</dbReference>
<evidence type="ECO:0000256" key="2">
    <source>
        <dbReference type="ARBA" id="ARBA00022448"/>
    </source>
</evidence>
<evidence type="ECO:0000313" key="6">
    <source>
        <dbReference type="Proteomes" id="UP000005933"/>
    </source>
</evidence>
<reference evidence="5 6" key="1">
    <citation type="journal article" date="2006" name="Mol. Plant Microbe Interact.">
        <title>Identification of open reading frames unique to a select agent: Ralstonia solanacearum race 3 biovar 2.</title>
        <authorList>
            <person name="Gabriel D.W."/>
            <person name="Allen C."/>
            <person name="Schell M."/>
            <person name="Denny T.P."/>
            <person name="Greenberg J.T."/>
            <person name="Duan Y.P."/>
            <person name="Flores-Cruz Z."/>
            <person name="Huang Q."/>
            <person name="Clifford J.M."/>
            <person name="Presting G."/>
            <person name="Gonzalez E.T."/>
            <person name="Reddy J."/>
            <person name="Elphinstone J."/>
            <person name="Swanson J."/>
            <person name="Yao J."/>
            <person name="Mulholland V."/>
            <person name="Liu L."/>
            <person name="Farmerie W."/>
            <person name="Patnaikuni M."/>
            <person name="Balogh B."/>
            <person name="Norman D."/>
            <person name="Alvarez A."/>
            <person name="Castillo J.A."/>
            <person name="Jones J."/>
            <person name="Saddler G."/>
            <person name="Walunas T."/>
            <person name="Zhukov A."/>
            <person name="Mikhailova N."/>
        </authorList>
    </citation>
    <scope>NUCLEOTIDE SEQUENCE [LARGE SCALE GENOMIC DNA]</scope>
    <source>
        <strain evidence="5 6">UW551</strain>
    </source>
</reference>
<comment type="caution">
    <text evidence="5">The sequence shown here is derived from an EMBL/GenBank/DDBJ whole genome shotgun (WGS) entry which is preliminary data.</text>
</comment>
<organism evidence="5 6">
    <name type="scientific">Ralstonia solanacearum (strain UW551)</name>
    <dbReference type="NCBI Taxonomy" id="342110"/>
    <lineage>
        <taxon>Bacteria</taxon>
        <taxon>Pseudomonadati</taxon>
        <taxon>Pseudomonadota</taxon>
        <taxon>Betaproteobacteria</taxon>
        <taxon>Burkholderiales</taxon>
        <taxon>Burkholderiaceae</taxon>
        <taxon>Ralstonia</taxon>
        <taxon>Ralstonia solanacearum species complex</taxon>
    </lineage>
</organism>
<dbReference type="SMART" id="SM00062">
    <property type="entry name" value="PBPb"/>
    <property type="match status" value="1"/>
</dbReference>
<dbReference type="GO" id="GO:0005576">
    <property type="term" value="C:extracellular region"/>
    <property type="evidence" value="ECO:0007669"/>
    <property type="project" value="TreeGrafter"/>
</dbReference>
<dbReference type="Proteomes" id="UP000005933">
    <property type="component" value="Unassembled WGS sequence"/>
</dbReference>
<dbReference type="AlphaFoldDB" id="A0AB33VJ33"/>
<dbReference type="PANTHER" id="PTHR30085:SF2">
    <property type="entry name" value="GLUTAMATE_ASPARTATE IMPORT SOLUTE-BINDING PROTEIN"/>
    <property type="match status" value="1"/>
</dbReference>
<dbReference type="GO" id="GO:0006865">
    <property type="term" value="P:amino acid transport"/>
    <property type="evidence" value="ECO:0007669"/>
    <property type="project" value="TreeGrafter"/>
</dbReference>
<evidence type="ECO:0000256" key="3">
    <source>
        <dbReference type="ARBA" id="ARBA00022729"/>
    </source>
</evidence>
<dbReference type="CDD" id="cd13688">
    <property type="entry name" value="PBP2_GltI_DEBP"/>
    <property type="match status" value="1"/>
</dbReference>
<dbReference type="Gene3D" id="3.40.190.10">
    <property type="entry name" value="Periplasmic binding protein-like II"/>
    <property type="match status" value="2"/>
</dbReference>
<comment type="similarity">
    <text evidence="1">Belongs to the bacterial solute-binding protein 3 family.</text>
</comment>
<feature type="domain" description="Solute-binding protein family 3/N-terminal" evidence="4">
    <location>
        <begin position="58"/>
        <end position="290"/>
    </location>
</feature>
<keyword evidence="2" id="KW-0813">Transport</keyword>
<dbReference type="InterPro" id="IPR051455">
    <property type="entry name" value="Bact_solute-bind_prot3"/>
</dbReference>
<gene>
    <name evidence="5" type="ORF">RRSL_04735</name>
</gene>
<proteinExistence type="inferred from homology"/>
<dbReference type="SUPFAM" id="SSF53850">
    <property type="entry name" value="Periplasmic binding protein-like II"/>
    <property type="match status" value="1"/>
</dbReference>